<accession>S4MTS0</accession>
<keyword evidence="2" id="KW-1185">Reference proteome</keyword>
<evidence type="ECO:0000313" key="1">
    <source>
        <dbReference type="EMBL" id="EPJ39005.1"/>
    </source>
</evidence>
<name>S4MTS0_9ACTN</name>
<sequence length="67" mass="7191">MTGSSRPCALPSPAGWFTVLAFHGCRQGGEPRAKTAFHRWIRRSGRGRARARPAAGWYGLGGSRPPG</sequence>
<evidence type="ECO:0000313" key="2">
    <source>
        <dbReference type="Proteomes" id="UP000015001"/>
    </source>
</evidence>
<protein>
    <submittedName>
        <fullName evidence="1">Uncharacterized protein</fullName>
    </submittedName>
</protein>
<reference evidence="1 2" key="1">
    <citation type="submission" date="2013-02" db="EMBL/GenBank/DDBJ databases">
        <title>Draft Genome Sequence of Streptomyces afghaniensis, Which Produces Compounds of the Julimycin B-Complex.</title>
        <authorList>
            <person name="Gruening B.A."/>
            <person name="Praeg A."/>
            <person name="Erxleben A."/>
            <person name="Guenther S."/>
            <person name="Fiedler H.-P."/>
            <person name="Goodfellow M."/>
            <person name="Mueller M."/>
        </authorList>
    </citation>
    <scope>NUCLEOTIDE SEQUENCE [LARGE SCALE GENOMIC DNA]</scope>
    <source>
        <strain evidence="1 2">772</strain>
    </source>
</reference>
<organism evidence="1 2">
    <name type="scientific">Streptomyces afghaniensis 772</name>
    <dbReference type="NCBI Taxonomy" id="1283301"/>
    <lineage>
        <taxon>Bacteria</taxon>
        <taxon>Bacillati</taxon>
        <taxon>Actinomycetota</taxon>
        <taxon>Actinomycetes</taxon>
        <taxon>Kitasatosporales</taxon>
        <taxon>Streptomycetaceae</taxon>
        <taxon>Streptomyces</taxon>
    </lineage>
</organism>
<dbReference type="EMBL" id="AOPY01001436">
    <property type="protein sequence ID" value="EPJ39005.1"/>
    <property type="molecule type" value="Genomic_DNA"/>
</dbReference>
<dbReference type="PATRIC" id="fig|1283301.3.peg.3886"/>
<dbReference type="AlphaFoldDB" id="S4MTS0"/>
<comment type="caution">
    <text evidence="1">The sequence shown here is derived from an EMBL/GenBank/DDBJ whole genome shotgun (WGS) entry which is preliminary data.</text>
</comment>
<proteinExistence type="predicted"/>
<dbReference type="HOGENOM" id="CLU_2810390_0_0_11"/>
<dbReference type="Proteomes" id="UP000015001">
    <property type="component" value="Unassembled WGS sequence"/>
</dbReference>
<gene>
    <name evidence="1" type="ORF">STAFG_3917</name>
</gene>